<organism evidence="1 2">
    <name type="scientific">Sparassis crispa</name>
    <dbReference type="NCBI Taxonomy" id="139825"/>
    <lineage>
        <taxon>Eukaryota</taxon>
        <taxon>Fungi</taxon>
        <taxon>Dikarya</taxon>
        <taxon>Basidiomycota</taxon>
        <taxon>Agaricomycotina</taxon>
        <taxon>Agaricomycetes</taxon>
        <taxon>Polyporales</taxon>
        <taxon>Sparassidaceae</taxon>
        <taxon>Sparassis</taxon>
    </lineage>
</organism>
<dbReference type="AlphaFoldDB" id="A0A401H714"/>
<sequence length="279" mass="27878">MSTVGWFTVGTAGCTSGRTGIALSWTHSPHAGDMVWCIGDTVMGCVSDAVHSWVVALAWRALSVGGVVGTSSWVCTPGIISMVRCVSDAVGIGSAGRVRVSAPAWRTLGAGSVPGATSTSCTAAAVGFIAQLQCVGALSATCTVGRLVARTARHIGIGLSRACALRAGDMAGTSSASCTEATAGAVMQPHCIAVLVHIGAALSWSRAPGTGDVAGTSSASCVTAVARVRMLRHGGVAYESVGAVSIVGRPVMWVHGSGAVGDGRAGIPRAFCFLSSCSW</sequence>
<protein>
    <submittedName>
        <fullName evidence="1">Uncharacterized protein</fullName>
    </submittedName>
</protein>
<gene>
    <name evidence="1" type="ORF">SCP_1900220</name>
</gene>
<dbReference type="InParanoid" id="A0A401H714"/>
<dbReference type="GeneID" id="38787090"/>
<evidence type="ECO:0000313" key="2">
    <source>
        <dbReference type="Proteomes" id="UP000287166"/>
    </source>
</evidence>
<dbReference type="RefSeq" id="XP_027621086.1">
    <property type="nucleotide sequence ID" value="XM_027765285.1"/>
</dbReference>
<proteinExistence type="predicted"/>
<evidence type="ECO:0000313" key="1">
    <source>
        <dbReference type="EMBL" id="GBE90173.1"/>
    </source>
</evidence>
<dbReference type="EMBL" id="BFAD01000019">
    <property type="protein sequence ID" value="GBE90173.1"/>
    <property type="molecule type" value="Genomic_DNA"/>
</dbReference>
<dbReference type="Proteomes" id="UP000287166">
    <property type="component" value="Unassembled WGS sequence"/>
</dbReference>
<keyword evidence="2" id="KW-1185">Reference proteome</keyword>
<accession>A0A401H714</accession>
<name>A0A401H714_9APHY</name>
<comment type="caution">
    <text evidence="1">The sequence shown here is derived from an EMBL/GenBank/DDBJ whole genome shotgun (WGS) entry which is preliminary data.</text>
</comment>
<reference evidence="1 2" key="1">
    <citation type="journal article" date="2018" name="Sci. Rep.">
        <title>Genome sequence of the cauliflower mushroom Sparassis crispa (Hanabiratake) and its association with beneficial usage.</title>
        <authorList>
            <person name="Kiyama R."/>
            <person name="Furutani Y."/>
            <person name="Kawaguchi K."/>
            <person name="Nakanishi T."/>
        </authorList>
    </citation>
    <scope>NUCLEOTIDE SEQUENCE [LARGE SCALE GENOMIC DNA]</scope>
</reference>